<comment type="caution">
    <text evidence="1">The sequence shown here is derived from an EMBL/GenBank/DDBJ whole genome shotgun (WGS) entry which is preliminary data.</text>
</comment>
<accession>A0ACA9UT45</accession>
<dbReference type="EMBL" id="CADEHS020000645">
    <property type="protein sequence ID" value="CAG9956421.1"/>
    <property type="molecule type" value="Genomic_DNA"/>
</dbReference>
<reference evidence="1" key="2">
    <citation type="submission" date="2021-10" db="EMBL/GenBank/DDBJ databases">
        <authorList>
            <person name="Piombo E."/>
        </authorList>
    </citation>
    <scope>NUCLEOTIDE SEQUENCE</scope>
</reference>
<evidence type="ECO:0000313" key="2">
    <source>
        <dbReference type="Proteomes" id="UP000836387"/>
    </source>
</evidence>
<evidence type="ECO:0000313" key="1">
    <source>
        <dbReference type="EMBL" id="CAG9956421.1"/>
    </source>
</evidence>
<dbReference type="Proteomes" id="UP000836387">
    <property type="component" value="Unassembled WGS sequence"/>
</dbReference>
<name>A0ACA9UT45_BIOOC</name>
<reference evidence="1" key="1">
    <citation type="submission" date="2020-04" db="EMBL/GenBank/DDBJ databases">
        <authorList>
            <person name="Broberg M."/>
        </authorList>
    </citation>
    <scope>NUCLEOTIDE SEQUENCE</scope>
</reference>
<organism evidence="1 2">
    <name type="scientific">Clonostachys rosea f. rosea IK726</name>
    <dbReference type="NCBI Taxonomy" id="1349383"/>
    <lineage>
        <taxon>Eukaryota</taxon>
        <taxon>Fungi</taxon>
        <taxon>Dikarya</taxon>
        <taxon>Ascomycota</taxon>
        <taxon>Pezizomycotina</taxon>
        <taxon>Sordariomycetes</taxon>
        <taxon>Hypocreomycetidae</taxon>
        <taxon>Hypocreales</taxon>
        <taxon>Bionectriaceae</taxon>
        <taxon>Clonostachys</taxon>
    </lineage>
</organism>
<proteinExistence type="predicted"/>
<sequence>MLGLRVVALTGRFDHTIAVTFDYEHIADRFSTGFPSTRLISASTSVVKLAPMLQTAKSGFAHPARWEVDPEEQVADAKKQDLDLFCFTERYSSSGRDMFCVWAPKDKLVGHGMEVTLRFSHWEAIGIERG</sequence>
<keyword evidence="2" id="KW-1185">Reference proteome</keyword>
<gene>
    <name evidence="1" type="ORF">CRV2_00008327</name>
</gene>
<protein>
    <submittedName>
        <fullName evidence="1">Uncharacterized protein</fullName>
    </submittedName>
</protein>